<dbReference type="SUPFAM" id="SSF51735">
    <property type="entry name" value="NAD(P)-binding Rossmann-fold domains"/>
    <property type="match status" value="1"/>
</dbReference>
<dbReference type="InterPro" id="IPR002347">
    <property type="entry name" value="SDR_fam"/>
</dbReference>
<dbReference type="Proteomes" id="UP000271626">
    <property type="component" value="Chromosome"/>
</dbReference>
<protein>
    <submittedName>
        <fullName evidence="2">General stress protein 39</fullName>
        <ecNumber evidence="2">1.-.-.-</ecNumber>
    </submittedName>
</protein>
<evidence type="ECO:0000313" key="2">
    <source>
        <dbReference type="EMBL" id="VDR37614.1"/>
    </source>
</evidence>
<dbReference type="AlphaFoldDB" id="A0A3P8JXR4"/>
<dbReference type="NCBIfam" id="NF004513">
    <property type="entry name" value="PRK05854.1"/>
    <property type="match status" value="1"/>
</dbReference>
<dbReference type="EMBL" id="LR131273">
    <property type="protein sequence ID" value="VDR37614.1"/>
    <property type="molecule type" value="Genomic_DNA"/>
</dbReference>
<accession>A0A3P8JXR4</accession>
<evidence type="ECO:0000256" key="1">
    <source>
        <dbReference type="ARBA" id="ARBA00023002"/>
    </source>
</evidence>
<organism evidence="2 3">
    <name type="scientific">Tsukamurella paurometabola</name>
    <name type="common">Corynebacterium paurometabolum</name>
    <dbReference type="NCBI Taxonomy" id="2061"/>
    <lineage>
        <taxon>Bacteria</taxon>
        <taxon>Bacillati</taxon>
        <taxon>Actinomycetota</taxon>
        <taxon>Actinomycetes</taxon>
        <taxon>Mycobacteriales</taxon>
        <taxon>Tsukamurellaceae</taxon>
        <taxon>Tsukamurella</taxon>
    </lineage>
</organism>
<dbReference type="OrthoDB" id="4449798at2"/>
<dbReference type="PANTHER" id="PTHR43157:SF31">
    <property type="entry name" value="PHOSPHATIDYLINOSITOL-GLYCAN BIOSYNTHESIS CLASS F PROTEIN"/>
    <property type="match status" value="1"/>
</dbReference>
<dbReference type="GO" id="GO:0016491">
    <property type="term" value="F:oxidoreductase activity"/>
    <property type="evidence" value="ECO:0007669"/>
    <property type="project" value="UniProtKB-KW"/>
</dbReference>
<dbReference type="FunFam" id="3.40.50.720:FF:000399">
    <property type="entry name" value="Probable oxidoreductase"/>
    <property type="match status" value="1"/>
</dbReference>
<name>A0A3P8JXR4_TSUPA</name>
<dbReference type="PANTHER" id="PTHR43157">
    <property type="entry name" value="PHOSPHATIDYLINOSITOL-GLYCAN BIOSYNTHESIS CLASS F PROTEIN-RELATED"/>
    <property type="match status" value="1"/>
</dbReference>
<dbReference type="Pfam" id="PF00106">
    <property type="entry name" value="adh_short"/>
    <property type="match status" value="1"/>
</dbReference>
<keyword evidence="1 2" id="KW-0560">Oxidoreductase</keyword>
<dbReference type="PRINTS" id="PR00081">
    <property type="entry name" value="GDHRDH"/>
</dbReference>
<evidence type="ECO:0000313" key="3">
    <source>
        <dbReference type="Proteomes" id="UP000271626"/>
    </source>
</evidence>
<gene>
    <name evidence="2" type="primary">ydaD</name>
    <name evidence="2" type="ORF">NCTC10741_00721</name>
</gene>
<reference evidence="2 3" key="1">
    <citation type="submission" date="2018-12" db="EMBL/GenBank/DDBJ databases">
        <authorList>
            <consortium name="Pathogen Informatics"/>
        </authorList>
    </citation>
    <scope>NUCLEOTIDE SEQUENCE [LARGE SCALE GENOMIC DNA]</scope>
    <source>
        <strain evidence="2 3">NCTC10741</strain>
    </source>
</reference>
<sequence>MSWTENDVPTQTGRVAVVTGANTGLGFETARVLAQKGAEVVLAVRDTAKGAEAARRIAAVAPGATVRVQRLDLGSLAAVREAAAELRASTPRVDLLVNNAGVMYPPKQTTADGFELQFGTNHLGHFAWTAQVLDLLLDVPGSRVVTVASIAHRIRAAIHFDDLQWERSYDRVAAYGQSKLANLLFHYELQRRLEARGAERGTVALAAHPGIADTELVRNLPALLQKAQAVAPLFSHDAEHGALPQLRAATDPGALGGQYYGPDGLGERRGAPRVVASSEQSYDLDLQRRLWAVSEELTGVAFPV</sequence>
<dbReference type="EC" id="1.-.-.-" evidence="2"/>
<dbReference type="Gene3D" id="3.40.50.720">
    <property type="entry name" value="NAD(P)-binding Rossmann-like Domain"/>
    <property type="match status" value="1"/>
</dbReference>
<proteinExistence type="predicted"/>
<dbReference type="NCBIfam" id="NF004846">
    <property type="entry name" value="PRK06197.1"/>
    <property type="match status" value="1"/>
</dbReference>
<dbReference type="RefSeq" id="WP_126194979.1">
    <property type="nucleotide sequence ID" value="NZ_CP085954.1"/>
</dbReference>
<dbReference type="InterPro" id="IPR036291">
    <property type="entry name" value="NAD(P)-bd_dom_sf"/>
</dbReference>
<dbReference type="CDD" id="cd05327">
    <property type="entry name" value="retinol-DH_like_SDR_c_like"/>
    <property type="match status" value="1"/>
</dbReference>